<dbReference type="Pfam" id="PF08495">
    <property type="entry name" value="FIST"/>
    <property type="match status" value="1"/>
</dbReference>
<name>A0ABS8CPG3_9RHOB</name>
<feature type="domain" description="FIST C-domain" evidence="2">
    <location>
        <begin position="231"/>
        <end position="360"/>
    </location>
</feature>
<evidence type="ECO:0000313" key="4">
    <source>
        <dbReference type="Proteomes" id="UP001198571"/>
    </source>
</evidence>
<protein>
    <submittedName>
        <fullName evidence="3">FIST C-terminal domain-containing protein</fullName>
    </submittedName>
</protein>
<dbReference type="InterPro" id="IPR013702">
    <property type="entry name" value="FIST_domain_N"/>
</dbReference>
<dbReference type="EMBL" id="JACDXX010000014">
    <property type="protein sequence ID" value="MCB5411273.1"/>
    <property type="molecule type" value="Genomic_DNA"/>
</dbReference>
<dbReference type="PANTHER" id="PTHR40252:SF2">
    <property type="entry name" value="BLR0328 PROTEIN"/>
    <property type="match status" value="1"/>
</dbReference>
<evidence type="ECO:0000259" key="2">
    <source>
        <dbReference type="SMART" id="SM01204"/>
    </source>
</evidence>
<dbReference type="PANTHER" id="PTHR40252">
    <property type="entry name" value="BLR0328 PROTEIN"/>
    <property type="match status" value="1"/>
</dbReference>
<sequence>MTGDQIVARASVSVREADVAGQLTRALGPGPFALVLLLLSPEADLTGIAGAARSAWPMARVVGCTTAGEITGAGYEEETIVAIGFSSRHFLAETLLIPDLDRLSRNDIAADLLQIRQRLSSGQAALPYECGLLLVDGLSVREDELAAALAGGAGNMPLVGGSAGDGTRFERTFILHDGIAMRHAAVLCVLRSDCPVRALNMDHLHPTGVRMVVTDADPSARIVRQINGEPAAQEYARLLGRDLAMLDSFTFAAYPLALRIGARHHVRAIQRMLPSGELLFFSAIASGVVLSLTEAHDLVGHLSAGLERLRAPAEPVAVLAFDCILRRIEGREKQLTDKVSDVLRRHRVWGFSTYGEQIGPMHVNHTLTGCVFYPPGTRLEEEA</sequence>
<dbReference type="SMART" id="SM00897">
    <property type="entry name" value="FIST"/>
    <property type="match status" value="1"/>
</dbReference>
<dbReference type="InterPro" id="IPR019494">
    <property type="entry name" value="FIST_C"/>
</dbReference>
<dbReference type="SMART" id="SM01204">
    <property type="entry name" value="FIST_C"/>
    <property type="match status" value="1"/>
</dbReference>
<evidence type="ECO:0000313" key="3">
    <source>
        <dbReference type="EMBL" id="MCB5411273.1"/>
    </source>
</evidence>
<evidence type="ECO:0000259" key="1">
    <source>
        <dbReference type="SMART" id="SM00897"/>
    </source>
</evidence>
<proteinExistence type="predicted"/>
<keyword evidence="4" id="KW-1185">Reference proteome</keyword>
<reference evidence="3 4" key="1">
    <citation type="submission" date="2020-07" db="EMBL/GenBank/DDBJ databases">
        <title>Pseudogemmobacter sp. nov., isolated from poultry manure in Taiwan.</title>
        <authorList>
            <person name="Lin S.-Y."/>
            <person name="Tang Y.-S."/>
            <person name="Young C.-C."/>
        </authorList>
    </citation>
    <scope>NUCLEOTIDE SEQUENCE [LARGE SCALE GENOMIC DNA]</scope>
    <source>
        <strain evidence="3 4">CC-YST710</strain>
    </source>
</reference>
<gene>
    <name evidence="3" type="ORF">H0485_14870</name>
</gene>
<dbReference type="Pfam" id="PF10442">
    <property type="entry name" value="FIST_C"/>
    <property type="match status" value="1"/>
</dbReference>
<comment type="caution">
    <text evidence="3">The sequence shown here is derived from an EMBL/GenBank/DDBJ whole genome shotgun (WGS) entry which is preliminary data.</text>
</comment>
<dbReference type="Proteomes" id="UP001198571">
    <property type="component" value="Unassembled WGS sequence"/>
</dbReference>
<accession>A0ABS8CPG3</accession>
<feature type="domain" description="FIST" evidence="1">
    <location>
        <begin position="30"/>
        <end position="230"/>
    </location>
</feature>
<organism evidence="3 4">
    <name type="scientific">Pseudogemmobacter faecipullorum</name>
    <dbReference type="NCBI Taxonomy" id="2755041"/>
    <lineage>
        <taxon>Bacteria</taxon>
        <taxon>Pseudomonadati</taxon>
        <taxon>Pseudomonadota</taxon>
        <taxon>Alphaproteobacteria</taxon>
        <taxon>Rhodobacterales</taxon>
        <taxon>Paracoccaceae</taxon>
        <taxon>Pseudogemmobacter</taxon>
    </lineage>
</organism>